<keyword evidence="1" id="KW-0812">Transmembrane</keyword>
<dbReference type="Proteomes" id="UP000249056">
    <property type="component" value="Unassembled WGS sequence"/>
</dbReference>
<keyword evidence="3" id="KW-1185">Reference proteome</keyword>
<comment type="caution">
    <text evidence="2">The sequence shown here is derived from an EMBL/GenBank/DDBJ whole genome shotgun (WGS) entry which is preliminary data.</text>
</comment>
<feature type="transmembrane region" description="Helical" evidence="1">
    <location>
        <begin position="12"/>
        <end position="31"/>
    </location>
</feature>
<accession>A0A395J1V1</accession>
<sequence>MLRRYGGGNVWGGAGVVRLLLMVLLLTVRVVRVDGRVMCSWLDIGERSVGVPASRYTTNGQSVNLHQRITNSSISSFLISNQRYIPKKHHDIPSLQLLRAKQSTKAFRSKWTRKTHASKHETNPHRKKCTINNAYSGSMRGRIGVYGIFQQPTGQEWILLS</sequence>
<evidence type="ECO:0000313" key="3">
    <source>
        <dbReference type="Proteomes" id="UP000249056"/>
    </source>
</evidence>
<name>A0A395J1V1_9HELO</name>
<keyword evidence="1" id="KW-1133">Transmembrane helix</keyword>
<dbReference type="AlphaFoldDB" id="A0A395J1V1"/>
<gene>
    <name evidence="2" type="ORF">DID88_005734</name>
</gene>
<reference evidence="2 3" key="1">
    <citation type="submission" date="2018-06" db="EMBL/GenBank/DDBJ databases">
        <title>Genome Sequence of the Brown Rot Fungal Pathogen Monilinia fructigena.</title>
        <authorList>
            <person name="Landi L."/>
            <person name="De Miccolis Angelini R.M."/>
            <person name="Pollastro S."/>
            <person name="Abate D."/>
            <person name="Faretra F."/>
            <person name="Romanazzi G."/>
        </authorList>
    </citation>
    <scope>NUCLEOTIDE SEQUENCE [LARGE SCALE GENOMIC DNA]</scope>
    <source>
        <strain evidence="2 3">Mfrg269</strain>
    </source>
</reference>
<organism evidence="2 3">
    <name type="scientific">Monilinia fructigena</name>
    <dbReference type="NCBI Taxonomy" id="38457"/>
    <lineage>
        <taxon>Eukaryota</taxon>
        <taxon>Fungi</taxon>
        <taxon>Dikarya</taxon>
        <taxon>Ascomycota</taxon>
        <taxon>Pezizomycotina</taxon>
        <taxon>Leotiomycetes</taxon>
        <taxon>Helotiales</taxon>
        <taxon>Sclerotiniaceae</taxon>
        <taxon>Monilinia</taxon>
    </lineage>
</organism>
<evidence type="ECO:0000256" key="1">
    <source>
        <dbReference type="SAM" id="Phobius"/>
    </source>
</evidence>
<keyword evidence="1" id="KW-0472">Membrane</keyword>
<dbReference type="EMBL" id="QKRW01000008">
    <property type="protein sequence ID" value="RAL66074.1"/>
    <property type="molecule type" value="Genomic_DNA"/>
</dbReference>
<proteinExistence type="predicted"/>
<evidence type="ECO:0000313" key="2">
    <source>
        <dbReference type="EMBL" id="RAL66074.1"/>
    </source>
</evidence>
<protein>
    <submittedName>
        <fullName evidence="2">Uncharacterized protein</fullName>
    </submittedName>
</protein>